<feature type="non-terminal residue" evidence="1">
    <location>
        <position position="146"/>
    </location>
</feature>
<dbReference type="AlphaFoldDB" id="A0A087TU36"/>
<dbReference type="EMBL" id="KK116737">
    <property type="protein sequence ID" value="KFM68625.1"/>
    <property type="molecule type" value="Genomic_DNA"/>
</dbReference>
<keyword evidence="2" id="KW-1185">Reference proteome</keyword>
<dbReference type="Proteomes" id="UP000054359">
    <property type="component" value="Unassembled WGS sequence"/>
</dbReference>
<proteinExistence type="predicted"/>
<organism evidence="1 2">
    <name type="scientific">Stegodyphus mimosarum</name>
    <name type="common">African social velvet spider</name>
    <dbReference type="NCBI Taxonomy" id="407821"/>
    <lineage>
        <taxon>Eukaryota</taxon>
        <taxon>Metazoa</taxon>
        <taxon>Ecdysozoa</taxon>
        <taxon>Arthropoda</taxon>
        <taxon>Chelicerata</taxon>
        <taxon>Arachnida</taxon>
        <taxon>Araneae</taxon>
        <taxon>Araneomorphae</taxon>
        <taxon>Entelegynae</taxon>
        <taxon>Eresoidea</taxon>
        <taxon>Eresidae</taxon>
        <taxon>Stegodyphus</taxon>
    </lineage>
</organism>
<protein>
    <submittedName>
        <fullName evidence="1">Uncharacterized protein</fullName>
    </submittedName>
</protein>
<evidence type="ECO:0000313" key="2">
    <source>
        <dbReference type="Proteomes" id="UP000054359"/>
    </source>
</evidence>
<accession>A0A087TU36</accession>
<sequence length="146" mass="16027">MFRERLSRVGAVLWCFAVKLSPPYSLTFNVQMEAADVQPQQIVPVLQENTSPSQTNCVSHSADCADKDLILNMDTSACKGSDSIHDPGVNIGTGFQEIEVNKHVLSAKRIEVNCTHDANKLQSGERTVSDLSVVKRLKGLNLQTMI</sequence>
<gene>
    <name evidence="1" type="ORF">X975_08705</name>
</gene>
<name>A0A087TU36_STEMI</name>
<reference evidence="1 2" key="1">
    <citation type="submission" date="2013-11" db="EMBL/GenBank/DDBJ databases">
        <title>Genome sequencing of Stegodyphus mimosarum.</title>
        <authorList>
            <person name="Bechsgaard J."/>
        </authorList>
    </citation>
    <scope>NUCLEOTIDE SEQUENCE [LARGE SCALE GENOMIC DNA]</scope>
</reference>
<evidence type="ECO:0000313" key="1">
    <source>
        <dbReference type="EMBL" id="KFM68625.1"/>
    </source>
</evidence>